<dbReference type="RefSeq" id="WP_091111184.1">
    <property type="nucleotide sequence ID" value="NZ_BKAF01000007.1"/>
</dbReference>
<organism evidence="2 3">
    <name type="scientific">Nocardioides psychrotolerans</name>
    <dbReference type="NCBI Taxonomy" id="1005945"/>
    <lineage>
        <taxon>Bacteria</taxon>
        <taxon>Bacillati</taxon>
        <taxon>Actinomycetota</taxon>
        <taxon>Actinomycetes</taxon>
        <taxon>Propionibacteriales</taxon>
        <taxon>Nocardioidaceae</taxon>
        <taxon>Nocardioides</taxon>
    </lineage>
</organism>
<gene>
    <name evidence="2" type="ORF">SAMN05216561_103319</name>
</gene>
<keyword evidence="3" id="KW-1185">Reference proteome</keyword>
<dbReference type="InterPro" id="IPR013078">
    <property type="entry name" value="His_Pase_superF_clade-1"/>
</dbReference>
<accession>A0A1I3EDR8</accession>
<dbReference type="GO" id="GO:0016787">
    <property type="term" value="F:hydrolase activity"/>
    <property type="evidence" value="ECO:0007669"/>
    <property type="project" value="UniProtKB-KW"/>
</dbReference>
<dbReference type="AlphaFoldDB" id="A0A1I3EDR8"/>
<dbReference type="CDD" id="cd07067">
    <property type="entry name" value="HP_PGM_like"/>
    <property type="match status" value="1"/>
</dbReference>
<dbReference type="Pfam" id="PF00300">
    <property type="entry name" value="His_Phos_1"/>
    <property type="match status" value="1"/>
</dbReference>
<dbReference type="PANTHER" id="PTHR20935">
    <property type="entry name" value="PHOSPHOGLYCERATE MUTASE-RELATED"/>
    <property type="match status" value="1"/>
</dbReference>
<dbReference type="Proteomes" id="UP000198649">
    <property type="component" value="Unassembled WGS sequence"/>
</dbReference>
<dbReference type="InterPro" id="IPR029033">
    <property type="entry name" value="His_PPase_superfam"/>
</dbReference>
<reference evidence="2 3" key="1">
    <citation type="submission" date="2016-10" db="EMBL/GenBank/DDBJ databases">
        <authorList>
            <person name="de Groot N.N."/>
        </authorList>
    </citation>
    <scope>NUCLEOTIDE SEQUENCE [LARGE SCALE GENOMIC DNA]</scope>
    <source>
        <strain evidence="2 3">CGMCC 1.11156</strain>
    </source>
</reference>
<dbReference type="SUPFAM" id="SSF53254">
    <property type="entry name" value="Phosphoglycerate mutase-like"/>
    <property type="match status" value="1"/>
</dbReference>
<evidence type="ECO:0000313" key="3">
    <source>
        <dbReference type="Proteomes" id="UP000198649"/>
    </source>
</evidence>
<protein>
    <submittedName>
        <fullName evidence="2">Broad specificity phosphatase PhoE</fullName>
    </submittedName>
</protein>
<evidence type="ECO:0000313" key="2">
    <source>
        <dbReference type="EMBL" id="SFH97127.1"/>
    </source>
</evidence>
<sequence>MGQLLLVRHGQASFGADDYDVLSENGWVQGRLLGAFLAERGVHPDVVVRGDMRRHRETGEAMIEGAGWSLPPMQVDAGWDEFDHVGLVSTAPDLPTEPMDRRTFQAVFERATARWTAGEPGDYPETYAAFAARVRGSLTAAAEQAGSGRTVVVVSSGGTIAVVAAALSDPDADPASLARLWARFNTVMVNSSVTRVVVGSTGARLLSFNEHSHVAEDTLTYR</sequence>
<dbReference type="PANTHER" id="PTHR20935:SF0">
    <property type="entry name" value="SERINE_THREONINE-PROTEIN PHOSPHATASE PGAM5, MITOCHONDRIAL"/>
    <property type="match status" value="1"/>
</dbReference>
<name>A0A1I3EDR8_9ACTN</name>
<dbReference type="SMART" id="SM00855">
    <property type="entry name" value="PGAM"/>
    <property type="match status" value="1"/>
</dbReference>
<dbReference type="STRING" id="1005945.SAMN05216561_103319"/>
<proteinExistence type="predicted"/>
<dbReference type="InterPro" id="IPR051021">
    <property type="entry name" value="Mito_Ser/Thr_phosphatase"/>
</dbReference>
<dbReference type="Gene3D" id="3.40.50.1240">
    <property type="entry name" value="Phosphoglycerate mutase-like"/>
    <property type="match status" value="1"/>
</dbReference>
<dbReference type="OrthoDB" id="280692at2"/>
<evidence type="ECO:0000256" key="1">
    <source>
        <dbReference type="ARBA" id="ARBA00022801"/>
    </source>
</evidence>
<dbReference type="EMBL" id="FOQG01000003">
    <property type="protein sequence ID" value="SFH97127.1"/>
    <property type="molecule type" value="Genomic_DNA"/>
</dbReference>
<keyword evidence="1" id="KW-0378">Hydrolase</keyword>